<dbReference type="PROSITE" id="PS00397">
    <property type="entry name" value="RECOMBINASES_1"/>
    <property type="match status" value="1"/>
</dbReference>
<dbReference type="PROSITE" id="PS51736">
    <property type="entry name" value="RECOMBINASES_3"/>
    <property type="match status" value="1"/>
</dbReference>
<dbReference type="SMART" id="SM00857">
    <property type="entry name" value="Resolvase"/>
    <property type="match status" value="1"/>
</dbReference>
<dbReference type="InterPro" id="IPR048046">
    <property type="entry name" value="Transpos_IS607"/>
</dbReference>
<reference evidence="7" key="1">
    <citation type="journal article" date="2020" name="ISME J.">
        <title>Gammaproteobacteria mediating utilization of methyl-, sulfur- and petroleum organic compounds in deep ocean hydrothermal plumes.</title>
        <authorList>
            <person name="Zhou Z."/>
            <person name="Liu Y."/>
            <person name="Pan J."/>
            <person name="Cron B.R."/>
            <person name="Toner B.M."/>
            <person name="Anantharaman K."/>
            <person name="Breier J.A."/>
            <person name="Dick G.J."/>
            <person name="Li M."/>
        </authorList>
    </citation>
    <scope>NUCLEOTIDE SEQUENCE</scope>
    <source>
        <strain evidence="7">SZUA-1501</strain>
    </source>
</reference>
<dbReference type="InterPro" id="IPR041718">
    <property type="entry name" value="IS607_transposase-like"/>
</dbReference>
<evidence type="ECO:0000259" key="6">
    <source>
        <dbReference type="PROSITE" id="PS51736"/>
    </source>
</evidence>
<dbReference type="GO" id="GO:0003677">
    <property type="term" value="F:DNA binding"/>
    <property type="evidence" value="ECO:0007669"/>
    <property type="project" value="UniProtKB-KW"/>
</dbReference>
<dbReference type="PANTHER" id="PTHR30461">
    <property type="entry name" value="DNA-INVERTASE FROM LAMBDOID PROPHAGE"/>
    <property type="match status" value="1"/>
</dbReference>
<evidence type="ECO:0000256" key="2">
    <source>
        <dbReference type="ARBA" id="ARBA00023125"/>
    </source>
</evidence>
<dbReference type="Pfam" id="PF00239">
    <property type="entry name" value="Resolvase"/>
    <property type="match status" value="1"/>
</dbReference>
<dbReference type="Gene3D" id="3.40.50.1390">
    <property type="entry name" value="Resolvase, N-terminal catalytic domain"/>
    <property type="match status" value="1"/>
</dbReference>
<evidence type="ECO:0000313" key="7">
    <source>
        <dbReference type="EMBL" id="HIP98314.1"/>
    </source>
</evidence>
<dbReference type="InterPro" id="IPR050639">
    <property type="entry name" value="SSR_resolvase"/>
</dbReference>
<dbReference type="PANTHER" id="PTHR30461:SF2">
    <property type="entry name" value="SERINE RECOMBINASE PINE-RELATED"/>
    <property type="match status" value="1"/>
</dbReference>
<proteinExistence type="predicted"/>
<keyword evidence="2" id="KW-0238">DNA-binding</keyword>
<protein>
    <submittedName>
        <fullName evidence="7">IS607 family transposase</fullName>
    </submittedName>
</protein>
<name>A0A9D0YQU1_AQUAO</name>
<feature type="active site" description="O-(5'-phospho-DNA)-serine intermediate" evidence="4 5">
    <location>
        <position position="14"/>
    </location>
</feature>
<keyword evidence="3" id="KW-0233">DNA recombination</keyword>
<dbReference type="SUPFAM" id="SSF53041">
    <property type="entry name" value="Resolvase-like"/>
    <property type="match status" value="1"/>
</dbReference>
<dbReference type="InterPro" id="IPR036162">
    <property type="entry name" value="Resolvase-like_N_sf"/>
</dbReference>
<sequence length="158" mass="18849">MTNDRRAVIYARVSSQKQDKDGNFERQIERLLRWAKENNYEVVKVFKDTASGINDKRKNFWKMMEFIKQEGIPYLIVEFHDRLTRFGLEYIKALLKEYRTELIIVEKKMSKDKMEELVEDLITIITSFTARIYGARSQKFKKVKEILQDEGNHENSSS</sequence>
<gene>
    <name evidence="7" type="ORF">EYH37_02955</name>
</gene>
<accession>A0A9D0YQU1</accession>
<comment type="caution">
    <text evidence="7">The sequence shown here is derived from an EMBL/GenBank/DDBJ whole genome shotgun (WGS) entry which is preliminary data.</text>
</comment>
<keyword evidence="1" id="KW-0229">DNA integration</keyword>
<dbReference type="FunFam" id="3.40.50.1390:FF:000002">
    <property type="entry name" value="ORF1 in transposon ISC1904"/>
    <property type="match status" value="1"/>
</dbReference>
<dbReference type="Gene3D" id="1.10.287.2170">
    <property type="match status" value="1"/>
</dbReference>
<evidence type="ECO:0000256" key="3">
    <source>
        <dbReference type="ARBA" id="ARBA00023172"/>
    </source>
</evidence>
<dbReference type="CDD" id="cd03769">
    <property type="entry name" value="SR_IS607_transposase_like"/>
    <property type="match status" value="1"/>
</dbReference>
<dbReference type="GO" id="GO:0015074">
    <property type="term" value="P:DNA integration"/>
    <property type="evidence" value="ECO:0007669"/>
    <property type="project" value="UniProtKB-KW"/>
</dbReference>
<dbReference type="InterPro" id="IPR006119">
    <property type="entry name" value="Resolv_N"/>
</dbReference>
<feature type="domain" description="Resolvase/invertase-type recombinase catalytic" evidence="6">
    <location>
        <begin position="6"/>
        <end position="158"/>
    </location>
</feature>
<evidence type="ECO:0000256" key="5">
    <source>
        <dbReference type="PROSITE-ProRule" id="PRU10137"/>
    </source>
</evidence>
<dbReference type="InterPro" id="IPR006118">
    <property type="entry name" value="Recombinase_CS"/>
</dbReference>
<evidence type="ECO:0000313" key="8">
    <source>
        <dbReference type="Proteomes" id="UP000606463"/>
    </source>
</evidence>
<dbReference type="Proteomes" id="UP000606463">
    <property type="component" value="Unassembled WGS sequence"/>
</dbReference>
<evidence type="ECO:0000256" key="1">
    <source>
        <dbReference type="ARBA" id="ARBA00022908"/>
    </source>
</evidence>
<evidence type="ECO:0000256" key="4">
    <source>
        <dbReference type="PIRSR" id="PIRSR606118-50"/>
    </source>
</evidence>
<organism evidence="7 8">
    <name type="scientific">Aquifex aeolicus</name>
    <dbReference type="NCBI Taxonomy" id="63363"/>
    <lineage>
        <taxon>Bacteria</taxon>
        <taxon>Pseudomonadati</taxon>
        <taxon>Aquificota</taxon>
        <taxon>Aquificia</taxon>
        <taxon>Aquificales</taxon>
        <taxon>Aquificaceae</taxon>
        <taxon>Aquifex</taxon>
    </lineage>
</organism>
<dbReference type="GO" id="GO:0000150">
    <property type="term" value="F:DNA strand exchange activity"/>
    <property type="evidence" value="ECO:0007669"/>
    <property type="project" value="InterPro"/>
</dbReference>
<dbReference type="AlphaFoldDB" id="A0A9D0YQU1"/>
<dbReference type="NCBIfam" id="NF033518">
    <property type="entry name" value="transpos_IS607"/>
    <property type="match status" value="1"/>
</dbReference>
<dbReference type="EMBL" id="DQVE01000030">
    <property type="protein sequence ID" value="HIP98314.1"/>
    <property type="molecule type" value="Genomic_DNA"/>
</dbReference>